<organism evidence="1 2">
    <name type="scientific">Dendrolimus kikuchii</name>
    <dbReference type="NCBI Taxonomy" id="765133"/>
    <lineage>
        <taxon>Eukaryota</taxon>
        <taxon>Metazoa</taxon>
        <taxon>Ecdysozoa</taxon>
        <taxon>Arthropoda</taxon>
        <taxon>Hexapoda</taxon>
        <taxon>Insecta</taxon>
        <taxon>Pterygota</taxon>
        <taxon>Neoptera</taxon>
        <taxon>Endopterygota</taxon>
        <taxon>Lepidoptera</taxon>
        <taxon>Glossata</taxon>
        <taxon>Ditrysia</taxon>
        <taxon>Bombycoidea</taxon>
        <taxon>Lasiocampidae</taxon>
        <taxon>Dendrolimus</taxon>
    </lineage>
</organism>
<sequence>MSVLIEGVVTHLISAYAPQVGCSDTDRMRFWDQIGDVLRGIPLSQGVVLGGDLNGHVGKTWEEFDCVHSGFGYGSRNAEGEDILRMCAAADLAIVNTYFKKKSEHLITYKSGRHATQIDYLLTRRHHIGKVANCKVILKKYHVNRIINLSLIGVHT</sequence>
<evidence type="ECO:0000313" key="2">
    <source>
        <dbReference type="Proteomes" id="UP000824533"/>
    </source>
</evidence>
<gene>
    <name evidence="1" type="ORF">K1T71_006622</name>
</gene>
<reference evidence="1 2" key="1">
    <citation type="journal article" date="2021" name="Front. Genet.">
        <title>Chromosome-Level Genome Assembly Reveals Significant Gene Expansion in the Toll and IMD Signaling Pathways of Dendrolimus kikuchii.</title>
        <authorList>
            <person name="Zhou J."/>
            <person name="Wu P."/>
            <person name="Xiong Z."/>
            <person name="Liu N."/>
            <person name="Zhao N."/>
            <person name="Ji M."/>
            <person name="Qiu Y."/>
            <person name="Yang B."/>
        </authorList>
    </citation>
    <scope>NUCLEOTIDE SEQUENCE [LARGE SCALE GENOMIC DNA]</scope>
    <source>
        <strain evidence="1">Ann1</strain>
    </source>
</reference>
<evidence type="ECO:0000313" key="1">
    <source>
        <dbReference type="EMBL" id="KAJ0177749.1"/>
    </source>
</evidence>
<accession>A0ACC1D1A9</accession>
<name>A0ACC1D1A9_9NEOP</name>
<proteinExistence type="predicted"/>
<dbReference type="EMBL" id="CM034397">
    <property type="protein sequence ID" value="KAJ0177749.1"/>
    <property type="molecule type" value="Genomic_DNA"/>
</dbReference>
<keyword evidence="2" id="KW-1185">Reference proteome</keyword>
<dbReference type="Proteomes" id="UP000824533">
    <property type="component" value="Linkage Group LG11"/>
</dbReference>
<comment type="caution">
    <text evidence="1">The sequence shown here is derived from an EMBL/GenBank/DDBJ whole genome shotgun (WGS) entry which is preliminary data.</text>
</comment>
<protein>
    <submittedName>
        <fullName evidence="1">Uncharacterized protein</fullName>
    </submittedName>
</protein>